<dbReference type="InterPro" id="IPR023296">
    <property type="entry name" value="Glyco_hydro_beta-prop_sf"/>
</dbReference>
<dbReference type="EMBL" id="CP030041">
    <property type="protein sequence ID" value="AWW33263.1"/>
    <property type="molecule type" value="Genomic_DNA"/>
</dbReference>
<comment type="similarity">
    <text evidence="1 4">Belongs to the glycosyl hydrolase 43 family.</text>
</comment>
<organism evidence="5 6">
    <name type="scientific">Echinicola strongylocentroti</name>
    <dbReference type="NCBI Taxonomy" id="1795355"/>
    <lineage>
        <taxon>Bacteria</taxon>
        <taxon>Pseudomonadati</taxon>
        <taxon>Bacteroidota</taxon>
        <taxon>Cytophagia</taxon>
        <taxon>Cytophagales</taxon>
        <taxon>Cyclobacteriaceae</taxon>
        <taxon>Echinicola</taxon>
    </lineage>
</organism>
<dbReference type="OrthoDB" id="2534034at2"/>
<evidence type="ECO:0000256" key="3">
    <source>
        <dbReference type="ARBA" id="ARBA00023295"/>
    </source>
</evidence>
<protein>
    <submittedName>
        <fullName evidence="5">Glycoside hydrolase</fullName>
    </submittedName>
</protein>
<keyword evidence="3 4" id="KW-0326">Glycosidase</keyword>
<dbReference type="PANTHER" id="PTHR35279">
    <property type="match status" value="1"/>
</dbReference>
<reference evidence="5 6" key="1">
    <citation type="submission" date="2018-06" db="EMBL/GenBank/DDBJ databases">
        <title>Echinicola strongylocentroti sp. nov., isolated from a sea urchin Strongylocentrotus intermedius.</title>
        <authorList>
            <person name="Bae S.S."/>
        </authorList>
    </citation>
    <scope>NUCLEOTIDE SEQUENCE [LARGE SCALE GENOMIC DNA]</scope>
    <source>
        <strain evidence="5 6">MEBiC08714</strain>
    </source>
</reference>
<dbReference type="InterPro" id="IPR006710">
    <property type="entry name" value="Glyco_hydro_43"/>
</dbReference>
<dbReference type="Gene3D" id="2.115.10.20">
    <property type="entry name" value="Glycosyl hydrolase domain, family 43"/>
    <property type="match status" value="3"/>
</dbReference>
<dbReference type="AlphaFoldDB" id="A0A2Z4ISI0"/>
<keyword evidence="2 4" id="KW-0378">Hydrolase</keyword>
<evidence type="ECO:0000256" key="1">
    <source>
        <dbReference type="ARBA" id="ARBA00009865"/>
    </source>
</evidence>
<dbReference type="GO" id="GO:0005975">
    <property type="term" value="P:carbohydrate metabolic process"/>
    <property type="evidence" value="ECO:0007669"/>
    <property type="project" value="InterPro"/>
</dbReference>
<evidence type="ECO:0000313" key="5">
    <source>
        <dbReference type="EMBL" id="AWW33263.1"/>
    </source>
</evidence>
<dbReference type="PANTHER" id="PTHR35279:SF1">
    <property type="entry name" value="ARABINANASE_LEVANSUCRASE_INVERTASE"/>
    <property type="match status" value="1"/>
</dbReference>
<dbReference type="RefSeq" id="WP_112786630.1">
    <property type="nucleotide sequence ID" value="NZ_CP030041.1"/>
</dbReference>
<name>A0A2Z4ISI0_9BACT</name>
<dbReference type="SUPFAM" id="SSF75005">
    <property type="entry name" value="Arabinanase/levansucrase/invertase"/>
    <property type="match status" value="1"/>
</dbReference>
<evidence type="ECO:0000256" key="4">
    <source>
        <dbReference type="RuleBase" id="RU361187"/>
    </source>
</evidence>
<dbReference type="Proteomes" id="UP000248688">
    <property type="component" value="Chromosome"/>
</dbReference>
<dbReference type="Pfam" id="PF04616">
    <property type="entry name" value="Glyco_hydro_43"/>
    <property type="match status" value="1"/>
</dbReference>
<gene>
    <name evidence="5" type="ORF">DN752_20085</name>
</gene>
<keyword evidence="6" id="KW-1185">Reference proteome</keyword>
<proteinExistence type="inferred from homology"/>
<dbReference type="KEGG" id="est:DN752_20085"/>
<accession>A0A2Z4ISI0</accession>
<evidence type="ECO:0000313" key="6">
    <source>
        <dbReference type="Proteomes" id="UP000248688"/>
    </source>
</evidence>
<dbReference type="GO" id="GO:0004553">
    <property type="term" value="F:hydrolase activity, hydrolyzing O-glycosyl compounds"/>
    <property type="evidence" value="ECO:0007669"/>
    <property type="project" value="InterPro"/>
</dbReference>
<evidence type="ECO:0000256" key="2">
    <source>
        <dbReference type="ARBA" id="ARBA00022801"/>
    </source>
</evidence>
<sequence length="328" mass="36824">MKTHNILKIGLAFLLYSSSIGLLWAQQMMFADSSRLGRPFSKDPHVVRFEGRYLMYFSVPPIPDQPGGWGIAVAESDDLVHWERIGEIAATEEYEKNGFCAPGALVKDGKVHLFYQTYGNGSKDAICHAYSSDGIHFTRNTSNPIFAPPANDWSNGRAIDAEVYAFKAHYYLYFATRDPKGEIQMQGVAMADADTDFGRGEWTMAKDASILKPELDWEGKCVEGASIIKRNGQLYMFYAGSYNNAPQQVGVAVSKDGVNWKRVFDQPFLPNGKPGEWNSSESGHPHIFDDKETGKSYLFYQGNDDNGHTWWLSNVEVGWKKGKPYLKE</sequence>